<dbReference type="Proteomes" id="UP000001073">
    <property type="component" value="Chromosome 13"/>
</dbReference>
<organism evidence="2 3">
    <name type="scientific">Nomascus leucogenys</name>
    <name type="common">Northern white-cheeked gibbon</name>
    <name type="synonym">Hylobates leucogenys</name>
    <dbReference type="NCBI Taxonomy" id="61853"/>
    <lineage>
        <taxon>Eukaryota</taxon>
        <taxon>Metazoa</taxon>
        <taxon>Chordata</taxon>
        <taxon>Craniata</taxon>
        <taxon>Vertebrata</taxon>
        <taxon>Euteleostomi</taxon>
        <taxon>Mammalia</taxon>
        <taxon>Eutheria</taxon>
        <taxon>Euarchontoglires</taxon>
        <taxon>Primates</taxon>
        <taxon>Haplorrhini</taxon>
        <taxon>Catarrhini</taxon>
        <taxon>Hylobatidae</taxon>
        <taxon>Nomascus</taxon>
    </lineage>
</organism>
<reference evidence="2" key="2">
    <citation type="submission" date="2025-08" db="UniProtKB">
        <authorList>
            <consortium name="Ensembl"/>
        </authorList>
    </citation>
    <scope>IDENTIFICATION</scope>
</reference>
<feature type="region of interest" description="Disordered" evidence="1">
    <location>
        <begin position="1"/>
        <end position="54"/>
    </location>
</feature>
<name>A0A2I3GM68_NOMLE</name>
<accession>A0A2I3GM68</accession>
<dbReference type="AlphaFoldDB" id="A0A2I3GM68"/>
<sequence>RDGGFLCYPGWSQTPGPKPSSQSAGITSVSHHTGDWKKGSEIQTQKPPPEPGPL</sequence>
<dbReference type="Ensembl" id="ENSNLET00000033375.1">
    <property type="protein sequence ID" value="ENSNLEP00000032423.1"/>
    <property type="gene ID" value="ENSNLEG00000033381.1"/>
</dbReference>
<evidence type="ECO:0000313" key="3">
    <source>
        <dbReference type="Proteomes" id="UP000001073"/>
    </source>
</evidence>
<dbReference type="EMBL" id="ADFV01003998">
    <property type="status" value="NOT_ANNOTATED_CDS"/>
    <property type="molecule type" value="Genomic_DNA"/>
</dbReference>
<reference evidence="2" key="3">
    <citation type="submission" date="2025-09" db="UniProtKB">
        <authorList>
            <consortium name="Ensembl"/>
        </authorList>
    </citation>
    <scope>IDENTIFICATION</scope>
</reference>
<dbReference type="InParanoid" id="A0A2I3GM68"/>
<keyword evidence="3" id="KW-1185">Reference proteome</keyword>
<feature type="compositionally biased region" description="Polar residues" evidence="1">
    <location>
        <begin position="11"/>
        <end position="31"/>
    </location>
</feature>
<protein>
    <submittedName>
        <fullName evidence="2">Uncharacterized protein</fullName>
    </submittedName>
</protein>
<evidence type="ECO:0000313" key="2">
    <source>
        <dbReference type="Ensembl" id="ENSNLEP00000032423.1"/>
    </source>
</evidence>
<dbReference type="EMBL" id="ADFV01003999">
    <property type="status" value="NOT_ANNOTATED_CDS"/>
    <property type="molecule type" value="Genomic_DNA"/>
</dbReference>
<proteinExistence type="predicted"/>
<reference evidence="2 3" key="1">
    <citation type="submission" date="2012-10" db="EMBL/GenBank/DDBJ databases">
        <authorList>
            <consortium name="Gibbon Genome Sequencing Consortium"/>
        </authorList>
    </citation>
    <scope>NUCLEOTIDE SEQUENCE [LARGE SCALE GENOMIC DNA]</scope>
</reference>
<dbReference type="GeneTree" id="ENSGT00910000146863"/>
<evidence type="ECO:0000256" key="1">
    <source>
        <dbReference type="SAM" id="MobiDB-lite"/>
    </source>
</evidence>